<accession>A0AAW9RSU4</accession>
<dbReference type="SUPFAM" id="SSF55821">
    <property type="entry name" value="YrdC/RibB"/>
    <property type="match status" value="1"/>
</dbReference>
<protein>
    <submittedName>
        <fullName evidence="2">L-threonylcarbamoyladenylate synthase</fullName>
        <ecNumber evidence="2">2.7.7.87</ecNumber>
    </submittedName>
</protein>
<organism evidence="2 3">
    <name type="scientific">Rapidithrix thailandica</name>
    <dbReference type="NCBI Taxonomy" id="413964"/>
    <lineage>
        <taxon>Bacteria</taxon>
        <taxon>Pseudomonadati</taxon>
        <taxon>Bacteroidota</taxon>
        <taxon>Cytophagia</taxon>
        <taxon>Cytophagales</taxon>
        <taxon>Flammeovirgaceae</taxon>
        <taxon>Rapidithrix</taxon>
    </lineage>
</organism>
<dbReference type="InterPro" id="IPR006070">
    <property type="entry name" value="Sua5-like_dom"/>
</dbReference>
<dbReference type="RefSeq" id="WP_346819737.1">
    <property type="nucleotide sequence ID" value="NZ_JBDKWZ010000001.1"/>
</dbReference>
<reference evidence="2 3" key="1">
    <citation type="submission" date="2024-04" db="EMBL/GenBank/DDBJ databases">
        <title>Novel genus in family Flammeovirgaceae.</title>
        <authorList>
            <person name="Nguyen T.H."/>
            <person name="Vuong T.Q."/>
            <person name="Le H."/>
            <person name="Kim S.-G."/>
        </authorList>
    </citation>
    <scope>NUCLEOTIDE SEQUENCE [LARGE SCALE GENOMIC DNA]</scope>
    <source>
        <strain evidence="2 3">JCM 23209</strain>
    </source>
</reference>
<keyword evidence="2" id="KW-0808">Transferase</keyword>
<dbReference type="AlphaFoldDB" id="A0AAW9RSU4"/>
<sequence length="208" mass="23195">MMAELLKINPDNPQIAKIRKVAEVLQSGGLVIYPTDTVYGLGCNLFHQKAIQRLCHLRGLKPNKLNLSFICHDLSNISTYAKVSDPAFKLMKKALPGPFTFILPSSNKVPKILEAKKKQVGIRVPENLIPREIVKELGNPVISASIKDEDEILEYSTDPELIFEKYQKHVDIVIDGGFGGNIGSTIIDCFTDEFEITREGKGDINQFL</sequence>
<dbReference type="EC" id="2.7.7.87" evidence="2"/>
<dbReference type="InterPro" id="IPR052532">
    <property type="entry name" value="SUA5_domain"/>
</dbReference>
<dbReference type="InterPro" id="IPR017945">
    <property type="entry name" value="DHBP_synth_RibB-like_a/b_dom"/>
</dbReference>
<evidence type="ECO:0000313" key="3">
    <source>
        <dbReference type="Proteomes" id="UP001403385"/>
    </source>
</evidence>
<dbReference type="NCBIfam" id="TIGR00057">
    <property type="entry name" value="L-threonylcarbamoyladenylate synthase"/>
    <property type="match status" value="1"/>
</dbReference>
<keyword evidence="2" id="KW-0548">Nucleotidyltransferase</keyword>
<dbReference type="PROSITE" id="PS51163">
    <property type="entry name" value="YRDC"/>
    <property type="match status" value="1"/>
</dbReference>
<dbReference type="PANTHER" id="PTHR42828">
    <property type="entry name" value="DHBP SYNTHASE RIBB-LIKE ALPHA/BETA DOMAIN-CONTAINING PROTEIN"/>
    <property type="match status" value="1"/>
</dbReference>
<evidence type="ECO:0000259" key="1">
    <source>
        <dbReference type="PROSITE" id="PS51163"/>
    </source>
</evidence>
<dbReference type="GO" id="GO:0003725">
    <property type="term" value="F:double-stranded RNA binding"/>
    <property type="evidence" value="ECO:0007669"/>
    <property type="project" value="InterPro"/>
</dbReference>
<dbReference type="Pfam" id="PF01300">
    <property type="entry name" value="Sua5_yciO_yrdC"/>
    <property type="match status" value="1"/>
</dbReference>
<name>A0AAW9RSU4_9BACT</name>
<keyword evidence="3" id="KW-1185">Reference proteome</keyword>
<dbReference type="PANTHER" id="PTHR42828:SF3">
    <property type="entry name" value="THREONYLCARBAMOYL-AMP SYNTHASE"/>
    <property type="match status" value="1"/>
</dbReference>
<dbReference type="Gene3D" id="3.90.870.10">
    <property type="entry name" value="DHBP synthase"/>
    <property type="match status" value="1"/>
</dbReference>
<evidence type="ECO:0000313" key="2">
    <source>
        <dbReference type="EMBL" id="MEN7546662.1"/>
    </source>
</evidence>
<dbReference type="EMBL" id="JBDKWZ010000001">
    <property type="protein sequence ID" value="MEN7546662.1"/>
    <property type="molecule type" value="Genomic_DNA"/>
</dbReference>
<dbReference type="GO" id="GO:0061710">
    <property type="term" value="F:L-threonylcarbamoyladenylate synthase"/>
    <property type="evidence" value="ECO:0007669"/>
    <property type="project" value="UniProtKB-EC"/>
</dbReference>
<comment type="caution">
    <text evidence="2">The sequence shown here is derived from an EMBL/GenBank/DDBJ whole genome shotgun (WGS) entry which is preliminary data.</text>
</comment>
<dbReference type="Proteomes" id="UP001403385">
    <property type="component" value="Unassembled WGS sequence"/>
</dbReference>
<proteinExistence type="predicted"/>
<feature type="domain" description="YrdC-like" evidence="1">
    <location>
        <begin position="15"/>
        <end position="202"/>
    </location>
</feature>
<gene>
    <name evidence="2" type="ORF">AAG747_02005</name>
</gene>